<evidence type="ECO:0000256" key="1">
    <source>
        <dbReference type="ARBA" id="ARBA00007730"/>
    </source>
</evidence>
<name>A0ABU8S8S0_9SPHN</name>
<dbReference type="SUPFAM" id="SSF51197">
    <property type="entry name" value="Clavaminate synthase-like"/>
    <property type="match status" value="1"/>
</dbReference>
<sequence length="393" mass="43173">MSNPALAQESNAAGMAALRSGDAAAAIAEFTRATRADPGALPLWINLAHACRLAGEDKAERAALDRALSLDRTDFTANLRLAQLLQRLGEETQALVAWGGVQQLAMQMPNLAPHVTAELDAGRSYAEALQARLYERVDAALGKAAASWDETENRRIRAFVDTALGKRQVYHNQCAGVFYPFLPEDEYFDRRHFPWLDELEAHHGAIKAELEALLADPGDAIRPYVQMEPGTPESAWSQLDGSLDWAACFLWEYGRKNLAVTDRCLQTAALLERLPLARIPGRAPNAFFSMLKPHSHIPPHTGVTNTRAIIHLALDVPPGCWFRVGNETREWEEGKAFAFDDTIDHEAVNPSNRRRAVLIVDTWNPHLSEGERAALVDYFAAADGALAGSSPLV</sequence>
<gene>
    <name evidence="5" type="ORF">WG900_09775</name>
</gene>
<dbReference type="Gene3D" id="2.60.120.330">
    <property type="entry name" value="B-lactam Antibiotic, Isopenicillin N Synthase, Chain"/>
    <property type="match status" value="1"/>
</dbReference>
<dbReference type="Pfam" id="PF05118">
    <property type="entry name" value="Asp_Arg_Hydrox"/>
    <property type="match status" value="1"/>
</dbReference>
<accession>A0ABU8S8S0</accession>
<dbReference type="InterPro" id="IPR007803">
    <property type="entry name" value="Asp/Arg/Pro-Hydrxlase"/>
</dbReference>
<dbReference type="InterPro" id="IPR011990">
    <property type="entry name" value="TPR-like_helical_dom_sf"/>
</dbReference>
<dbReference type="PANTHER" id="PTHR46332:SF5">
    <property type="entry name" value="ASPARTATE BETA-HYDROXYLASE DOMAIN CONTAINING 2"/>
    <property type="match status" value="1"/>
</dbReference>
<dbReference type="Proteomes" id="UP001379235">
    <property type="component" value="Unassembled WGS sequence"/>
</dbReference>
<evidence type="ECO:0000259" key="4">
    <source>
        <dbReference type="Pfam" id="PF05118"/>
    </source>
</evidence>
<protein>
    <submittedName>
        <fullName evidence="5">Aspartyl/asparaginyl beta-hydroxylase domain-containing protein</fullName>
    </submittedName>
</protein>
<evidence type="ECO:0000313" key="5">
    <source>
        <dbReference type="EMBL" id="MEJ6010205.1"/>
    </source>
</evidence>
<reference evidence="5 6" key="1">
    <citation type="submission" date="2024-03" db="EMBL/GenBank/DDBJ databases">
        <authorList>
            <person name="Jo J.-H."/>
        </authorList>
    </citation>
    <scope>NUCLEOTIDE SEQUENCE [LARGE SCALE GENOMIC DNA]</scope>
    <source>
        <strain evidence="5 6">AS3R-12</strain>
    </source>
</reference>
<dbReference type="EMBL" id="JBBHJY010000004">
    <property type="protein sequence ID" value="MEJ6010205.1"/>
    <property type="molecule type" value="Genomic_DNA"/>
</dbReference>
<evidence type="ECO:0000313" key="6">
    <source>
        <dbReference type="Proteomes" id="UP001379235"/>
    </source>
</evidence>
<dbReference type="InterPro" id="IPR051821">
    <property type="entry name" value="Asp/Asn_beta-hydroxylase"/>
</dbReference>
<keyword evidence="2" id="KW-0223">Dioxygenase</keyword>
<dbReference type="PANTHER" id="PTHR46332">
    <property type="entry name" value="ASPARTATE BETA-HYDROXYLASE DOMAIN-CONTAINING PROTEIN 2"/>
    <property type="match status" value="1"/>
</dbReference>
<keyword evidence="6" id="KW-1185">Reference proteome</keyword>
<feature type="domain" description="Aspartyl/asparaginy/proline hydroxylase" evidence="4">
    <location>
        <begin position="201"/>
        <end position="365"/>
    </location>
</feature>
<comment type="caution">
    <text evidence="5">The sequence shown here is derived from an EMBL/GenBank/DDBJ whole genome shotgun (WGS) entry which is preliminary data.</text>
</comment>
<dbReference type="RefSeq" id="WP_339966714.1">
    <property type="nucleotide sequence ID" value="NZ_JBBHJY010000004.1"/>
</dbReference>
<organism evidence="5 6">
    <name type="scientific">Novosphingobium aquae</name>
    <dbReference type="NCBI Taxonomy" id="3133435"/>
    <lineage>
        <taxon>Bacteria</taxon>
        <taxon>Pseudomonadati</taxon>
        <taxon>Pseudomonadota</taxon>
        <taxon>Alphaproteobacteria</taxon>
        <taxon>Sphingomonadales</taxon>
        <taxon>Sphingomonadaceae</taxon>
        <taxon>Novosphingobium</taxon>
    </lineage>
</organism>
<dbReference type="Gene3D" id="1.25.40.10">
    <property type="entry name" value="Tetratricopeptide repeat domain"/>
    <property type="match status" value="1"/>
</dbReference>
<keyword evidence="3" id="KW-0560">Oxidoreductase</keyword>
<dbReference type="SUPFAM" id="SSF48452">
    <property type="entry name" value="TPR-like"/>
    <property type="match status" value="1"/>
</dbReference>
<comment type="similarity">
    <text evidence="1">Belongs to the aspartyl/asparaginyl beta-hydroxylase family.</text>
</comment>
<evidence type="ECO:0000256" key="2">
    <source>
        <dbReference type="ARBA" id="ARBA00022964"/>
    </source>
</evidence>
<evidence type="ECO:0000256" key="3">
    <source>
        <dbReference type="ARBA" id="ARBA00023002"/>
    </source>
</evidence>
<proteinExistence type="inferred from homology"/>
<dbReference type="InterPro" id="IPR027443">
    <property type="entry name" value="IPNS-like_sf"/>
</dbReference>